<organism evidence="4 5">
    <name type="scientific">Gryllotalpicola daejeonensis</name>
    <dbReference type="NCBI Taxonomy" id="993087"/>
    <lineage>
        <taxon>Bacteria</taxon>
        <taxon>Bacillati</taxon>
        <taxon>Actinomycetota</taxon>
        <taxon>Actinomycetes</taxon>
        <taxon>Micrococcales</taxon>
        <taxon>Microbacteriaceae</taxon>
        <taxon>Gryllotalpicola</taxon>
    </lineage>
</organism>
<dbReference type="PANTHER" id="PTHR34351:SF1">
    <property type="entry name" value="SLR1927 PROTEIN"/>
    <property type="match status" value="1"/>
</dbReference>
<proteinExistence type="predicted"/>
<dbReference type="Proteomes" id="UP001415169">
    <property type="component" value="Unassembled WGS sequence"/>
</dbReference>
<protein>
    <submittedName>
        <fullName evidence="4">DUF58 domain-containing protein</fullName>
    </submittedName>
</protein>
<comment type="caution">
    <text evidence="4">The sequence shown here is derived from an EMBL/GenBank/DDBJ whole genome shotgun (WGS) entry which is preliminary data.</text>
</comment>
<evidence type="ECO:0000256" key="2">
    <source>
        <dbReference type="SAM" id="Phobius"/>
    </source>
</evidence>
<reference evidence="4" key="2">
    <citation type="submission" date="2023-12" db="EMBL/GenBank/DDBJ databases">
        <authorList>
            <person name="Sun Q."/>
            <person name="Inoue M."/>
        </authorList>
    </citation>
    <scope>NUCLEOTIDE SEQUENCE</scope>
    <source>
        <strain evidence="4">JCM 17590</strain>
    </source>
</reference>
<evidence type="ECO:0000256" key="1">
    <source>
        <dbReference type="SAM" id="MobiDB-lite"/>
    </source>
</evidence>
<accession>A0ABP7ZIM6</accession>
<sequence>MAAVSRPLPTLRGWVVGACGVVLLVAAGWFGRVDLLFAGLLLTLAPLAALIALTFDRPWLDVSRTYAPDAVAAGDEVQVRLGVRNVSPRPTPAMTWVDTLPAGFAPTAARSLPSLVARADTGVARGADTVTLRYTARPQRRGTYLLGPLLVTRTDPFGLARGGYGVGESKVLVVTPRVSALGPGVAEVSRGEGTDPELVRHSIPSSDEVTPREYRPGDPLRRVQWRATARLDRLMVRQEEQLSNPEAWLLLDTVRARPGDGEAFERAVELAASVAVHLLELGYLVGVHETGERRLAGSYQLPGGDHLLVGELAALAQSTEPGGDVVGRFAAGLRGARAAVPTFLILAGGEPGFGGELAALRRYASPAIAFLMTPAASAARESLERAGWVCVQGDEGRDAAAVWSLAAQAHQRATAQRFAEVGDV</sequence>
<keyword evidence="2" id="KW-1133">Transmembrane helix</keyword>
<dbReference type="InterPro" id="IPR002881">
    <property type="entry name" value="DUF58"/>
</dbReference>
<feature type="transmembrane region" description="Helical" evidence="2">
    <location>
        <begin position="36"/>
        <end position="55"/>
    </location>
</feature>
<dbReference type="EMBL" id="BAABBV010000001">
    <property type="protein sequence ID" value="GAA4156966.1"/>
    <property type="molecule type" value="Genomic_DNA"/>
</dbReference>
<feature type="transmembrane region" description="Helical" evidence="2">
    <location>
        <begin position="12"/>
        <end position="30"/>
    </location>
</feature>
<keyword evidence="2" id="KW-0472">Membrane</keyword>
<reference evidence="4" key="1">
    <citation type="journal article" date="2014" name="Int. J. Syst. Evol. Microbiol.">
        <title>Complete genome of a new Firmicutes species belonging to the dominant human colonic microbiota ('Ruminococcus bicirculans') reveals two chromosomes and a selective capacity to utilize plant glucans.</title>
        <authorList>
            <consortium name="NISC Comparative Sequencing Program"/>
            <person name="Wegmann U."/>
            <person name="Louis P."/>
            <person name="Goesmann A."/>
            <person name="Henrissat B."/>
            <person name="Duncan S.H."/>
            <person name="Flint H.J."/>
        </authorList>
    </citation>
    <scope>NUCLEOTIDE SEQUENCE</scope>
    <source>
        <strain evidence="4">JCM 17590</strain>
    </source>
</reference>
<feature type="domain" description="DUF58" evidence="3">
    <location>
        <begin position="212"/>
        <end position="293"/>
    </location>
</feature>
<feature type="region of interest" description="Disordered" evidence="1">
    <location>
        <begin position="186"/>
        <end position="216"/>
    </location>
</feature>
<dbReference type="PANTHER" id="PTHR34351">
    <property type="entry name" value="SLR1927 PROTEIN-RELATED"/>
    <property type="match status" value="1"/>
</dbReference>
<dbReference type="Pfam" id="PF01882">
    <property type="entry name" value="DUF58"/>
    <property type="match status" value="1"/>
</dbReference>
<keyword evidence="5" id="KW-1185">Reference proteome</keyword>
<evidence type="ECO:0000313" key="4">
    <source>
        <dbReference type="EMBL" id="GAA4156966.1"/>
    </source>
</evidence>
<gene>
    <name evidence="4" type="ORF">GCM10022286_08030</name>
</gene>
<evidence type="ECO:0000259" key="3">
    <source>
        <dbReference type="Pfam" id="PF01882"/>
    </source>
</evidence>
<name>A0ABP7ZIM6_9MICO</name>
<feature type="compositionally biased region" description="Basic and acidic residues" evidence="1">
    <location>
        <begin position="189"/>
        <end position="200"/>
    </location>
</feature>
<keyword evidence="2" id="KW-0812">Transmembrane</keyword>
<evidence type="ECO:0000313" key="5">
    <source>
        <dbReference type="Proteomes" id="UP001415169"/>
    </source>
</evidence>